<dbReference type="Gene3D" id="1.10.8.60">
    <property type="match status" value="1"/>
</dbReference>
<keyword evidence="7" id="KW-0378">Hydrolase</keyword>
<dbReference type="PANTHER" id="PTHR23074:SF83">
    <property type="entry name" value="VACUOLAR PROTEIN SORTING-ASSOCIATED PROTEIN 4A"/>
    <property type="match status" value="1"/>
</dbReference>
<dbReference type="InterPro" id="IPR015415">
    <property type="entry name" value="Spast_Vps4_C"/>
</dbReference>
<feature type="region of interest" description="Disordered" evidence="4">
    <location>
        <begin position="76"/>
        <end position="106"/>
    </location>
</feature>
<proteinExistence type="predicted"/>
<feature type="domain" description="MIT" evidence="6">
    <location>
        <begin position="4"/>
        <end position="82"/>
    </location>
</feature>
<dbReference type="InterPro" id="IPR027417">
    <property type="entry name" value="P-loop_NTPase"/>
</dbReference>
<dbReference type="InterPro" id="IPR007330">
    <property type="entry name" value="MIT_dom"/>
</dbReference>
<sequence length="430" mass="47951">MATSNSFVTRGLELTRQASDYEKQELYSEAIGAYVDAIKAFQTAIKYESFQASKQSLQNRITELFSRAEYLKKIQKQKKEAVPEPTGNSGNAQAKKGSGEDGDEEAKKLEDALSGAIVRDKPNVSWDDVAGLEKAKESLKEAVVLPIKFPQLFVGARKPWKGILLYGPPGTGKSFLAKAVATEVDATFFSVSSSDLMSKWVGQSERLVKTLFELARKERPSIVFIDEIDSIAGKRGDNESESTRRVKTELLVQMQGVGNDNDGLLFLGATNTPWDLDSAVRRRFEKRIYIPLPEVNARKILFEKNIGTTPHQVNDQQFLQLAQKSEGYSGADISIVVREALMRPVRRLQKATHFRLVKDPKTGQEKYIDCAPRAPGAVEMRLIDVPPEKLMTPEVQVGDLDDALAVTRKSVSQEDIQRCDEWTKEFGMEA</sequence>
<dbReference type="SMART" id="SM00382">
    <property type="entry name" value="AAA"/>
    <property type="match status" value="1"/>
</dbReference>
<evidence type="ECO:0000256" key="1">
    <source>
        <dbReference type="ARBA" id="ARBA00004370"/>
    </source>
</evidence>
<comment type="caution">
    <text evidence="7">The sequence shown here is derived from an EMBL/GenBank/DDBJ whole genome shotgun (WGS) entry which is preliminary data.</text>
</comment>
<dbReference type="InterPro" id="IPR050304">
    <property type="entry name" value="MT-severing_AAA_ATPase"/>
</dbReference>
<dbReference type="InterPro" id="IPR003959">
    <property type="entry name" value="ATPase_AAA_core"/>
</dbReference>
<dbReference type="Pfam" id="PF00004">
    <property type="entry name" value="AAA"/>
    <property type="match status" value="1"/>
</dbReference>
<dbReference type="Gene3D" id="3.40.50.300">
    <property type="entry name" value="P-loop containing nucleotide triphosphate hydrolases"/>
    <property type="match status" value="1"/>
</dbReference>
<evidence type="ECO:0000313" key="8">
    <source>
        <dbReference type="Proteomes" id="UP001281761"/>
    </source>
</evidence>
<name>A0ABQ9XIB3_9EUKA</name>
<evidence type="ECO:0000259" key="5">
    <source>
        <dbReference type="SMART" id="SM00382"/>
    </source>
</evidence>
<feature type="domain" description="AAA+ ATPase" evidence="5">
    <location>
        <begin position="159"/>
        <end position="294"/>
    </location>
</feature>
<dbReference type="GO" id="GO:0016787">
    <property type="term" value="F:hydrolase activity"/>
    <property type="evidence" value="ECO:0007669"/>
    <property type="project" value="UniProtKB-KW"/>
</dbReference>
<evidence type="ECO:0000256" key="3">
    <source>
        <dbReference type="ARBA" id="ARBA00022840"/>
    </source>
</evidence>
<dbReference type="EC" id="3.6.4.6" evidence="7"/>
<dbReference type="InterPro" id="IPR003593">
    <property type="entry name" value="AAA+_ATPase"/>
</dbReference>
<accession>A0ABQ9XIB3</accession>
<dbReference type="Gene3D" id="1.20.58.80">
    <property type="entry name" value="Phosphotransferase system, lactose/cellobiose-type IIA subunit"/>
    <property type="match status" value="1"/>
</dbReference>
<protein>
    <submittedName>
        <fullName evidence="7">Vacuolar protein sorting-associated protein 4A</fullName>
        <ecNumber evidence="7">3.6.4.6</ecNumber>
    </submittedName>
</protein>
<keyword evidence="8" id="KW-1185">Reference proteome</keyword>
<evidence type="ECO:0000256" key="2">
    <source>
        <dbReference type="ARBA" id="ARBA00022741"/>
    </source>
</evidence>
<dbReference type="Pfam" id="PF09336">
    <property type="entry name" value="Vps4_C"/>
    <property type="match status" value="1"/>
</dbReference>
<keyword evidence="2" id="KW-0547">Nucleotide-binding</keyword>
<keyword evidence="3" id="KW-0067">ATP-binding</keyword>
<comment type="subcellular location">
    <subcellularLocation>
        <location evidence="1">Membrane</location>
    </subcellularLocation>
</comment>
<dbReference type="InterPro" id="IPR041569">
    <property type="entry name" value="AAA_lid_3"/>
</dbReference>
<evidence type="ECO:0000259" key="6">
    <source>
        <dbReference type="SMART" id="SM00745"/>
    </source>
</evidence>
<dbReference type="PANTHER" id="PTHR23074">
    <property type="entry name" value="AAA DOMAIN-CONTAINING"/>
    <property type="match status" value="1"/>
</dbReference>
<dbReference type="EMBL" id="JARBJD010000144">
    <property type="protein sequence ID" value="KAK2950021.1"/>
    <property type="molecule type" value="Genomic_DNA"/>
</dbReference>
<dbReference type="InterPro" id="IPR036181">
    <property type="entry name" value="MIT_dom_sf"/>
</dbReference>
<dbReference type="SUPFAM" id="SSF116846">
    <property type="entry name" value="MIT domain"/>
    <property type="match status" value="1"/>
</dbReference>
<dbReference type="Proteomes" id="UP001281761">
    <property type="component" value="Unassembled WGS sequence"/>
</dbReference>
<evidence type="ECO:0000256" key="4">
    <source>
        <dbReference type="SAM" id="MobiDB-lite"/>
    </source>
</evidence>
<reference evidence="7 8" key="1">
    <citation type="journal article" date="2022" name="bioRxiv">
        <title>Genomics of Preaxostyla Flagellates Illuminates Evolutionary Transitions and the Path Towards Mitochondrial Loss.</title>
        <authorList>
            <person name="Novak L.V.F."/>
            <person name="Treitli S.C."/>
            <person name="Pyrih J."/>
            <person name="Halakuc P."/>
            <person name="Pipaliya S.V."/>
            <person name="Vacek V."/>
            <person name="Brzon O."/>
            <person name="Soukal P."/>
            <person name="Eme L."/>
            <person name="Dacks J.B."/>
            <person name="Karnkowska A."/>
            <person name="Elias M."/>
            <person name="Hampl V."/>
        </authorList>
    </citation>
    <scope>NUCLEOTIDE SEQUENCE [LARGE SCALE GENOMIC DNA]</scope>
    <source>
        <strain evidence="7">NAU3</strain>
        <tissue evidence="7">Gut</tissue>
    </source>
</reference>
<dbReference type="Pfam" id="PF17862">
    <property type="entry name" value="AAA_lid_3"/>
    <property type="match status" value="1"/>
</dbReference>
<dbReference type="SMART" id="SM00745">
    <property type="entry name" value="MIT"/>
    <property type="match status" value="1"/>
</dbReference>
<gene>
    <name evidence="7" type="ORF">BLNAU_15056</name>
</gene>
<organism evidence="7 8">
    <name type="scientific">Blattamonas nauphoetae</name>
    <dbReference type="NCBI Taxonomy" id="2049346"/>
    <lineage>
        <taxon>Eukaryota</taxon>
        <taxon>Metamonada</taxon>
        <taxon>Preaxostyla</taxon>
        <taxon>Oxymonadida</taxon>
        <taxon>Blattamonas</taxon>
    </lineage>
</organism>
<evidence type="ECO:0000313" key="7">
    <source>
        <dbReference type="EMBL" id="KAK2950021.1"/>
    </source>
</evidence>
<dbReference type="SUPFAM" id="SSF52540">
    <property type="entry name" value="P-loop containing nucleoside triphosphate hydrolases"/>
    <property type="match status" value="1"/>
</dbReference>
<dbReference type="Pfam" id="PF04212">
    <property type="entry name" value="MIT"/>
    <property type="match status" value="1"/>
</dbReference>